<dbReference type="InterPro" id="IPR028081">
    <property type="entry name" value="Leu-bd"/>
</dbReference>
<dbReference type="InterPro" id="IPR028082">
    <property type="entry name" value="Peripla_BP_I"/>
</dbReference>
<sequence>MKKITMTAMATIMALGMTVAAQADIVIGATVSATGPASYLGDPEAKTLEMLTEKLNAEGGINGEKIKLVLYDDNGDPNKARTFATRLVEDDEVVAIIGGTTTGTSMSIIPVAEDAKVPFISLAGAIEIIDPVRKFVFKTPHTDRMACQKIFEDMKKQGITKIGLISGTDGFGASMEAQCKKVVGDYGIEIVAAETYGPQDADMTPQLTNLRGAKGIQAILNPGFGQGPSIVTRNYAQLGIDLPLYQSHGVASDGFIKLAGAKAAEGVRLPGTALIVSDLLKDDDPQKAVVVAYKTDFENKNNAAVSTFGGYAHDAFNILVDAIKRAGSTEPEAIRDAIEQTSGLVGTTGIVTMKPDDHLGLDLSAFRMLEIKDGKWTLIE</sequence>
<dbReference type="PANTHER" id="PTHR30483">
    <property type="entry name" value="LEUCINE-SPECIFIC-BINDING PROTEIN"/>
    <property type="match status" value="1"/>
</dbReference>
<accession>A0ABV9H3H0</accession>
<dbReference type="PRINTS" id="PR00337">
    <property type="entry name" value="LEUILEVALBP"/>
</dbReference>
<dbReference type="PANTHER" id="PTHR30483:SF38">
    <property type="entry name" value="BLR7848 PROTEIN"/>
    <property type="match status" value="1"/>
</dbReference>
<reference evidence="9" key="1">
    <citation type="journal article" date="2019" name="Int. J. Syst. Evol. Microbiol.">
        <title>The Global Catalogue of Microorganisms (GCM) 10K type strain sequencing project: providing services to taxonomists for standard genome sequencing and annotation.</title>
        <authorList>
            <consortium name="The Broad Institute Genomics Platform"/>
            <consortium name="The Broad Institute Genome Sequencing Center for Infectious Disease"/>
            <person name="Wu L."/>
            <person name="Ma J."/>
        </authorList>
    </citation>
    <scope>NUCLEOTIDE SEQUENCE [LARGE SCALE GENOMIC DNA]</scope>
    <source>
        <strain evidence="9">CGMCC 1.15731</strain>
    </source>
</reference>
<feature type="chain" id="PRO_5045652944" evidence="6">
    <location>
        <begin position="24"/>
        <end position="380"/>
    </location>
</feature>
<organism evidence="8 9">
    <name type="scientific">Daeguia caeni</name>
    <dbReference type="NCBI Taxonomy" id="439612"/>
    <lineage>
        <taxon>Bacteria</taxon>
        <taxon>Pseudomonadati</taxon>
        <taxon>Pseudomonadota</taxon>
        <taxon>Alphaproteobacteria</taxon>
        <taxon>Hyphomicrobiales</taxon>
        <taxon>Brucellaceae</taxon>
        <taxon>Daeguia</taxon>
    </lineage>
</organism>
<dbReference type="Gene3D" id="3.40.50.2300">
    <property type="match status" value="2"/>
</dbReference>
<evidence type="ECO:0000259" key="7">
    <source>
        <dbReference type="Pfam" id="PF13458"/>
    </source>
</evidence>
<dbReference type="Pfam" id="PF13458">
    <property type="entry name" value="Peripla_BP_6"/>
    <property type="match status" value="1"/>
</dbReference>
<dbReference type="InterPro" id="IPR000709">
    <property type="entry name" value="Leu_Ile_Val-bd"/>
</dbReference>
<feature type="signal peptide" evidence="6">
    <location>
        <begin position="1"/>
        <end position="23"/>
    </location>
</feature>
<dbReference type="RefSeq" id="WP_374833391.1">
    <property type="nucleotide sequence ID" value="NZ_JBHEEZ010000024.1"/>
</dbReference>
<comment type="function">
    <text evidence="1">Component of an amino-acid transport system.</text>
</comment>
<evidence type="ECO:0000313" key="8">
    <source>
        <dbReference type="EMBL" id="MFC4624757.1"/>
    </source>
</evidence>
<evidence type="ECO:0000313" key="9">
    <source>
        <dbReference type="Proteomes" id="UP001596042"/>
    </source>
</evidence>
<keyword evidence="3" id="KW-0813">Transport</keyword>
<keyword evidence="9" id="KW-1185">Reference proteome</keyword>
<proteinExistence type="inferred from homology"/>
<dbReference type="CDD" id="cd06333">
    <property type="entry name" value="PBP1_ABC_RPA1789-like"/>
    <property type="match status" value="1"/>
</dbReference>
<gene>
    <name evidence="8" type="ORF">ACFO1V_05890</name>
</gene>
<keyword evidence="4 6" id="KW-0732">Signal</keyword>
<evidence type="ECO:0000256" key="3">
    <source>
        <dbReference type="ARBA" id="ARBA00022448"/>
    </source>
</evidence>
<comment type="caution">
    <text evidence="8">The sequence shown here is derived from an EMBL/GenBank/DDBJ whole genome shotgun (WGS) entry which is preliminary data.</text>
</comment>
<name>A0ABV9H3H0_9HYPH</name>
<dbReference type="InterPro" id="IPR051010">
    <property type="entry name" value="BCAA_transport"/>
</dbReference>
<keyword evidence="5" id="KW-0029">Amino-acid transport</keyword>
<protein>
    <submittedName>
        <fullName evidence="8">ABC transporter substrate-binding protein</fullName>
    </submittedName>
</protein>
<evidence type="ECO:0000256" key="5">
    <source>
        <dbReference type="ARBA" id="ARBA00022970"/>
    </source>
</evidence>
<dbReference type="EMBL" id="JBHSEL010000045">
    <property type="protein sequence ID" value="MFC4624757.1"/>
    <property type="molecule type" value="Genomic_DNA"/>
</dbReference>
<evidence type="ECO:0000256" key="4">
    <source>
        <dbReference type="ARBA" id="ARBA00022729"/>
    </source>
</evidence>
<feature type="domain" description="Leucine-binding protein" evidence="7">
    <location>
        <begin position="25"/>
        <end position="360"/>
    </location>
</feature>
<evidence type="ECO:0000256" key="2">
    <source>
        <dbReference type="ARBA" id="ARBA00010062"/>
    </source>
</evidence>
<dbReference type="SUPFAM" id="SSF53822">
    <property type="entry name" value="Periplasmic binding protein-like I"/>
    <property type="match status" value="1"/>
</dbReference>
<evidence type="ECO:0000256" key="6">
    <source>
        <dbReference type="SAM" id="SignalP"/>
    </source>
</evidence>
<dbReference type="Proteomes" id="UP001596042">
    <property type="component" value="Unassembled WGS sequence"/>
</dbReference>
<evidence type="ECO:0000256" key="1">
    <source>
        <dbReference type="ARBA" id="ARBA00003630"/>
    </source>
</evidence>
<comment type="similarity">
    <text evidence="2">Belongs to the leucine-binding protein family.</text>
</comment>